<dbReference type="GO" id="GO:0008270">
    <property type="term" value="F:zinc ion binding"/>
    <property type="evidence" value="ECO:0007669"/>
    <property type="project" value="InterPro"/>
</dbReference>
<comment type="subcellular location">
    <subcellularLocation>
        <location evidence="1">Nucleus</location>
    </subcellularLocation>
</comment>
<dbReference type="Gene3D" id="4.10.240.10">
    <property type="entry name" value="Zn(2)-C6 fungal-type DNA-binding domain"/>
    <property type="match status" value="1"/>
</dbReference>
<dbReference type="GO" id="GO:0043565">
    <property type="term" value="F:sequence-specific DNA binding"/>
    <property type="evidence" value="ECO:0007669"/>
    <property type="project" value="TreeGrafter"/>
</dbReference>
<dbReference type="SMART" id="SM00066">
    <property type="entry name" value="GAL4"/>
    <property type="match status" value="1"/>
</dbReference>
<dbReference type="InterPro" id="IPR001138">
    <property type="entry name" value="Zn2Cys6_DnaBD"/>
</dbReference>
<comment type="caution">
    <text evidence="9">The sequence shown here is derived from an EMBL/GenBank/DDBJ whole genome shotgun (WGS) entry which is preliminary data.</text>
</comment>
<reference evidence="9 10" key="1">
    <citation type="submission" date="2019-06" db="EMBL/GenBank/DDBJ databases">
        <authorList>
            <person name="Palmer J.M."/>
        </authorList>
    </citation>
    <scope>NUCLEOTIDE SEQUENCE [LARGE SCALE GENOMIC DNA]</scope>
    <source>
        <strain evidence="9 10">TWF191</strain>
    </source>
</reference>
<keyword evidence="5" id="KW-0238">DNA-binding</keyword>
<dbReference type="PANTHER" id="PTHR47782:SF10">
    <property type="entry name" value="PROTEIN SIP4"/>
    <property type="match status" value="1"/>
</dbReference>
<evidence type="ECO:0000256" key="1">
    <source>
        <dbReference type="ARBA" id="ARBA00004123"/>
    </source>
</evidence>
<evidence type="ECO:0000313" key="9">
    <source>
        <dbReference type="EMBL" id="KAF3213309.1"/>
    </source>
</evidence>
<organism evidence="9 10">
    <name type="scientific">Orbilia oligospora</name>
    <name type="common">Nematode-trapping fungus</name>
    <name type="synonym">Arthrobotrys oligospora</name>
    <dbReference type="NCBI Taxonomy" id="2813651"/>
    <lineage>
        <taxon>Eukaryota</taxon>
        <taxon>Fungi</taxon>
        <taxon>Dikarya</taxon>
        <taxon>Ascomycota</taxon>
        <taxon>Pezizomycotina</taxon>
        <taxon>Orbiliomycetes</taxon>
        <taxon>Orbiliales</taxon>
        <taxon>Orbiliaceae</taxon>
        <taxon>Orbilia</taxon>
    </lineage>
</organism>
<dbReference type="PANTHER" id="PTHR47782">
    <property type="entry name" value="ZN(II)2CYS6 TRANSCRIPTION FACTOR (EUROFUNG)-RELATED"/>
    <property type="match status" value="1"/>
</dbReference>
<keyword evidence="3" id="KW-0862">Zinc</keyword>
<dbReference type="EMBL" id="WIPF01000078">
    <property type="protein sequence ID" value="KAF3213309.1"/>
    <property type="molecule type" value="Genomic_DNA"/>
</dbReference>
<evidence type="ECO:0000256" key="2">
    <source>
        <dbReference type="ARBA" id="ARBA00022723"/>
    </source>
</evidence>
<dbReference type="GO" id="GO:0000981">
    <property type="term" value="F:DNA-binding transcription factor activity, RNA polymerase II-specific"/>
    <property type="evidence" value="ECO:0007669"/>
    <property type="project" value="InterPro"/>
</dbReference>
<keyword evidence="4" id="KW-0805">Transcription regulation</keyword>
<evidence type="ECO:0000256" key="6">
    <source>
        <dbReference type="ARBA" id="ARBA00023163"/>
    </source>
</evidence>
<dbReference type="InterPro" id="IPR036864">
    <property type="entry name" value="Zn2-C6_fun-type_DNA-bd_sf"/>
</dbReference>
<evidence type="ECO:0000256" key="5">
    <source>
        <dbReference type="ARBA" id="ARBA00023125"/>
    </source>
</evidence>
<dbReference type="SUPFAM" id="SSF57701">
    <property type="entry name" value="Zn2/Cys6 DNA-binding domain"/>
    <property type="match status" value="1"/>
</dbReference>
<protein>
    <submittedName>
        <fullName evidence="9">Transcriptional activator protein acu-15</fullName>
    </submittedName>
</protein>
<dbReference type="PROSITE" id="PS50048">
    <property type="entry name" value="ZN2_CY6_FUNGAL_2"/>
    <property type="match status" value="1"/>
</dbReference>
<evidence type="ECO:0000256" key="7">
    <source>
        <dbReference type="ARBA" id="ARBA00023242"/>
    </source>
</evidence>
<dbReference type="Proteomes" id="UP000483672">
    <property type="component" value="Unassembled WGS sequence"/>
</dbReference>
<accession>A0A7C8QJV3</accession>
<sequence length="95" mass="10499">MPGIIPMKLIKTGNSNQVRVAQACDRCRSKKIRCDGIRPSCSQCASVGFQCKTSDKLSRRAFPRGYTESLEERVTFFLAIFSVVAVVDKSEAAHT</sequence>
<keyword evidence="7" id="KW-0539">Nucleus</keyword>
<feature type="domain" description="Zn(2)-C6 fungal-type" evidence="8">
    <location>
        <begin position="23"/>
        <end position="53"/>
    </location>
</feature>
<dbReference type="GO" id="GO:0005634">
    <property type="term" value="C:nucleus"/>
    <property type="evidence" value="ECO:0007669"/>
    <property type="project" value="UniProtKB-SubCell"/>
</dbReference>
<dbReference type="Pfam" id="PF00172">
    <property type="entry name" value="Zn_clus"/>
    <property type="match status" value="1"/>
</dbReference>
<dbReference type="PRINTS" id="PR00054">
    <property type="entry name" value="FUNGALZNCYS"/>
</dbReference>
<dbReference type="InterPro" id="IPR020448">
    <property type="entry name" value="Maltose_ferment_reg_DNA-bd"/>
</dbReference>
<dbReference type="GO" id="GO:0045944">
    <property type="term" value="P:positive regulation of transcription by RNA polymerase II"/>
    <property type="evidence" value="ECO:0007669"/>
    <property type="project" value="TreeGrafter"/>
</dbReference>
<dbReference type="AlphaFoldDB" id="A0A7C8QJV3"/>
<keyword evidence="6" id="KW-0804">Transcription</keyword>
<name>A0A7C8QJV3_ORBOL</name>
<dbReference type="PROSITE" id="PS00463">
    <property type="entry name" value="ZN2_CY6_FUNGAL_1"/>
    <property type="match status" value="1"/>
</dbReference>
<dbReference type="InterPro" id="IPR052202">
    <property type="entry name" value="Yeast_MetPath_Reg"/>
</dbReference>
<evidence type="ECO:0000256" key="4">
    <source>
        <dbReference type="ARBA" id="ARBA00023015"/>
    </source>
</evidence>
<gene>
    <name evidence="9" type="primary">ACU15</name>
    <name evidence="9" type="ORF">TWF191_010071</name>
</gene>
<evidence type="ECO:0000259" key="8">
    <source>
        <dbReference type="PROSITE" id="PS50048"/>
    </source>
</evidence>
<dbReference type="FunFam" id="4.10.240.10:FF:000007">
    <property type="entry name" value="C6 transcription factor FacB"/>
    <property type="match status" value="1"/>
</dbReference>
<evidence type="ECO:0000313" key="10">
    <source>
        <dbReference type="Proteomes" id="UP000483672"/>
    </source>
</evidence>
<keyword evidence="2" id="KW-0479">Metal-binding</keyword>
<evidence type="ECO:0000256" key="3">
    <source>
        <dbReference type="ARBA" id="ARBA00022833"/>
    </source>
</evidence>
<dbReference type="CDD" id="cd00067">
    <property type="entry name" value="GAL4"/>
    <property type="match status" value="1"/>
</dbReference>
<proteinExistence type="predicted"/>